<evidence type="ECO:0000256" key="3">
    <source>
        <dbReference type="ARBA" id="ARBA00022771"/>
    </source>
</evidence>
<keyword evidence="4" id="KW-0862">Zinc</keyword>
<dbReference type="Pfam" id="PF08646">
    <property type="entry name" value="Rep_fac-A_C"/>
    <property type="match status" value="1"/>
</dbReference>
<evidence type="ECO:0000313" key="9">
    <source>
        <dbReference type="EMBL" id="KAK9048322.1"/>
    </source>
</evidence>
<gene>
    <name evidence="9" type="ORF">SSX86_032715</name>
</gene>
<evidence type="ECO:0000256" key="6">
    <source>
        <dbReference type="SAM" id="MobiDB-lite"/>
    </source>
</evidence>
<keyword evidence="10" id="KW-1185">Reference proteome</keyword>
<keyword evidence="5" id="KW-0238">DNA-binding</keyword>
<feature type="region of interest" description="Disordered" evidence="6">
    <location>
        <begin position="410"/>
        <end position="443"/>
    </location>
</feature>
<feature type="domain" description="Replication protein A 70 kDa DNA-binding subunit B/D first OB fold" evidence="7">
    <location>
        <begin position="8"/>
        <end position="111"/>
    </location>
</feature>
<sequence length="569" mass="65589">MLTHFQVMLNQLKSVRGRCTIKVRVIQVWKQSFKNNPKETFSLEMILMDEEGNKVQASVLVKWLIKFQKHLAEFQCLLIKDGGVSQNLAKIKYVDVSQKVSLLPDTSVTRCTDFGGPLYEFAFASFDLLSTNPFEENHSVDIIGLVQSVSGIEDVKLKNSDKICKRFSLIFYDGRPYVSNGFNATRLLINEEIDEISTFKKHFYIRLLDANKGQGSSGYHVTKSISLQDDFLDEERFMHIAELDEVKEVKKVTIFGVIECIPRQMQWYYVAHKKCNKQVSPNYFQTEQDYQCPKCKESVVDVVARYKIHMEVQDSTGTVALTLWERDAIKLFGKTAKDMLDGILDAPEDMDLFPQEFKDLEGKKFAFKIAISQYNLENNNKVYSIEKLTQDSTIIDQLQQNLNIDQISNYEESENPGDHSVTDENGTPIKIGNHESPLISENGKLKRRRLQRVYEDDEDEVICHSATKVHTYLDKSDPKHMRRIRKFYLDSKKGKYIANNNDTTSSSNNRRYYISCNWTSTTNSSSFSTHFSLKRLSSGKHKLKSKMVDIYDIPMIDLTEEVVVCSHLK</sequence>
<dbReference type="SUPFAM" id="SSF50249">
    <property type="entry name" value="Nucleic acid-binding proteins"/>
    <property type="match status" value="2"/>
</dbReference>
<comment type="similarity">
    <text evidence="1">Belongs to the replication factor A protein 1 family.</text>
</comment>
<dbReference type="InterPro" id="IPR047192">
    <property type="entry name" value="Euk_RPA1_DBD_C"/>
</dbReference>
<evidence type="ECO:0000256" key="5">
    <source>
        <dbReference type="ARBA" id="ARBA00023125"/>
    </source>
</evidence>
<dbReference type="CDD" id="cd04476">
    <property type="entry name" value="RPA1_DBD_C"/>
    <property type="match status" value="1"/>
</dbReference>
<dbReference type="Proteomes" id="UP001408789">
    <property type="component" value="Unassembled WGS sequence"/>
</dbReference>
<organism evidence="9 10">
    <name type="scientific">Deinandra increscens subsp. villosa</name>
    <dbReference type="NCBI Taxonomy" id="3103831"/>
    <lineage>
        <taxon>Eukaryota</taxon>
        <taxon>Viridiplantae</taxon>
        <taxon>Streptophyta</taxon>
        <taxon>Embryophyta</taxon>
        <taxon>Tracheophyta</taxon>
        <taxon>Spermatophyta</taxon>
        <taxon>Magnoliopsida</taxon>
        <taxon>eudicotyledons</taxon>
        <taxon>Gunneridae</taxon>
        <taxon>Pentapetalae</taxon>
        <taxon>asterids</taxon>
        <taxon>campanulids</taxon>
        <taxon>Asterales</taxon>
        <taxon>Asteraceae</taxon>
        <taxon>Asteroideae</taxon>
        <taxon>Heliantheae alliance</taxon>
        <taxon>Madieae</taxon>
        <taxon>Madiinae</taxon>
        <taxon>Deinandra</taxon>
    </lineage>
</organism>
<evidence type="ECO:0000256" key="2">
    <source>
        <dbReference type="ARBA" id="ARBA00022723"/>
    </source>
</evidence>
<evidence type="ECO:0008006" key="11">
    <source>
        <dbReference type="Google" id="ProtNLM"/>
    </source>
</evidence>
<dbReference type="Pfam" id="PF02721">
    <property type="entry name" value="DUF223"/>
    <property type="match status" value="1"/>
</dbReference>
<dbReference type="GO" id="GO:0008270">
    <property type="term" value="F:zinc ion binding"/>
    <property type="evidence" value="ECO:0007669"/>
    <property type="project" value="UniProtKB-KW"/>
</dbReference>
<dbReference type="EMBL" id="JBCNJP010013220">
    <property type="protein sequence ID" value="KAK9048322.1"/>
    <property type="molecule type" value="Genomic_DNA"/>
</dbReference>
<dbReference type="Gene3D" id="2.40.50.140">
    <property type="entry name" value="Nucleic acid-binding proteins"/>
    <property type="match status" value="3"/>
</dbReference>
<evidence type="ECO:0000259" key="8">
    <source>
        <dbReference type="Pfam" id="PF08646"/>
    </source>
</evidence>
<name>A0AAP0C7B9_9ASTR</name>
<keyword evidence="2" id="KW-0479">Metal-binding</keyword>
<dbReference type="InterPro" id="IPR012340">
    <property type="entry name" value="NA-bd_OB-fold"/>
</dbReference>
<evidence type="ECO:0000259" key="7">
    <source>
        <dbReference type="Pfam" id="PF02721"/>
    </source>
</evidence>
<evidence type="ECO:0000256" key="4">
    <source>
        <dbReference type="ARBA" id="ARBA00022833"/>
    </source>
</evidence>
<dbReference type="PANTHER" id="PTHR47165:SF4">
    <property type="entry name" value="OS03G0429900 PROTEIN"/>
    <property type="match status" value="1"/>
</dbReference>
<keyword evidence="3" id="KW-0863">Zinc-finger</keyword>
<dbReference type="InterPro" id="IPR013955">
    <property type="entry name" value="Rep_factor-A_C"/>
</dbReference>
<evidence type="ECO:0000256" key="1">
    <source>
        <dbReference type="ARBA" id="ARBA00005690"/>
    </source>
</evidence>
<dbReference type="AlphaFoldDB" id="A0AAP0C7B9"/>
<reference evidence="9 10" key="1">
    <citation type="submission" date="2024-04" db="EMBL/GenBank/DDBJ databases">
        <title>The reference genome of an endangered Asteraceae, Deinandra increscens subsp. villosa, native to the Central Coast of California.</title>
        <authorList>
            <person name="Guilliams M."/>
            <person name="Hasenstab-Lehman K."/>
            <person name="Meyer R."/>
            <person name="Mcevoy S."/>
        </authorList>
    </citation>
    <scope>NUCLEOTIDE SEQUENCE [LARGE SCALE GENOMIC DNA]</scope>
    <source>
        <tissue evidence="9">Leaf</tissue>
    </source>
</reference>
<protein>
    <recommendedName>
        <fullName evidence="11">Replication factor A C-terminal domain-containing protein</fullName>
    </recommendedName>
</protein>
<accession>A0AAP0C7B9</accession>
<feature type="non-terminal residue" evidence="9">
    <location>
        <position position="569"/>
    </location>
</feature>
<dbReference type="InterPro" id="IPR003871">
    <property type="entry name" value="RFA1B/D_OB_1st"/>
</dbReference>
<dbReference type="GO" id="GO:0003677">
    <property type="term" value="F:DNA binding"/>
    <property type="evidence" value="ECO:0007669"/>
    <property type="project" value="UniProtKB-KW"/>
</dbReference>
<dbReference type="PANTHER" id="PTHR47165">
    <property type="entry name" value="OS03G0429900 PROTEIN"/>
    <property type="match status" value="1"/>
</dbReference>
<evidence type="ECO:0000313" key="10">
    <source>
        <dbReference type="Proteomes" id="UP001408789"/>
    </source>
</evidence>
<feature type="domain" description="Replication factor A C-terminal" evidence="8">
    <location>
        <begin position="254"/>
        <end position="382"/>
    </location>
</feature>
<proteinExistence type="inferred from homology"/>
<comment type="caution">
    <text evidence="9">The sequence shown here is derived from an EMBL/GenBank/DDBJ whole genome shotgun (WGS) entry which is preliminary data.</text>
</comment>